<keyword evidence="3" id="KW-1185">Reference proteome</keyword>
<evidence type="ECO:0000256" key="1">
    <source>
        <dbReference type="SAM" id="MobiDB-lite"/>
    </source>
</evidence>
<comment type="caution">
    <text evidence="2">The sequence shown here is derived from an EMBL/GenBank/DDBJ whole genome shotgun (WGS) entry which is preliminary data.</text>
</comment>
<dbReference type="EMBL" id="JBBPBN010000005">
    <property type="protein sequence ID" value="KAK9037476.1"/>
    <property type="molecule type" value="Genomic_DNA"/>
</dbReference>
<protein>
    <submittedName>
        <fullName evidence="2">Uncharacterized protein</fullName>
    </submittedName>
</protein>
<evidence type="ECO:0000313" key="2">
    <source>
        <dbReference type="EMBL" id="KAK9037476.1"/>
    </source>
</evidence>
<feature type="region of interest" description="Disordered" evidence="1">
    <location>
        <begin position="50"/>
        <end position="81"/>
    </location>
</feature>
<name>A0ABR2TJE7_9ROSI</name>
<reference evidence="2 3" key="1">
    <citation type="journal article" date="2024" name="G3 (Bethesda)">
        <title>Genome assembly of Hibiscus sabdariffa L. provides insights into metabolisms of medicinal natural products.</title>
        <authorList>
            <person name="Kim T."/>
        </authorList>
    </citation>
    <scope>NUCLEOTIDE SEQUENCE [LARGE SCALE GENOMIC DNA]</scope>
    <source>
        <strain evidence="2">TK-2024</strain>
        <tissue evidence="2">Old leaves</tissue>
    </source>
</reference>
<organism evidence="2 3">
    <name type="scientific">Hibiscus sabdariffa</name>
    <name type="common">roselle</name>
    <dbReference type="NCBI Taxonomy" id="183260"/>
    <lineage>
        <taxon>Eukaryota</taxon>
        <taxon>Viridiplantae</taxon>
        <taxon>Streptophyta</taxon>
        <taxon>Embryophyta</taxon>
        <taxon>Tracheophyta</taxon>
        <taxon>Spermatophyta</taxon>
        <taxon>Magnoliopsida</taxon>
        <taxon>eudicotyledons</taxon>
        <taxon>Gunneridae</taxon>
        <taxon>Pentapetalae</taxon>
        <taxon>rosids</taxon>
        <taxon>malvids</taxon>
        <taxon>Malvales</taxon>
        <taxon>Malvaceae</taxon>
        <taxon>Malvoideae</taxon>
        <taxon>Hibiscus</taxon>
    </lineage>
</organism>
<proteinExistence type="predicted"/>
<evidence type="ECO:0000313" key="3">
    <source>
        <dbReference type="Proteomes" id="UP001396334"/>
    </source>
</evidence>
<sequence length="378" mass="40293">MTSQNLETALGNPRIAADVTAPLSGLANGRPPDFPIPIQVPTRLERVANPINEEDQQVTKKSRGDDDEVMDVGGGDFDGPTQGTTLVAGDDVMVCNGFGLEGGVGGVQSKPTSRDMLTGRMTVSSVGLSIPDLDVDMEDEDVQITSMDDVCKLNAPSSVDGAHADKGDLNNSDPIERFNPWMQATSMKTHKVMKEKAVQNSGVTHRGTDGIGSAKFSILAVLDHDIKAIQEPMIKSDSVADTSKTAKELEAYNNGGENDNMTLTKIVYVVVRDLSNGNSREIMQGSGSRDKGLKIAENMVLGKVAVASSEEVILARISLDPKSHVAVRVLESGKEKFQPSGYGHRTSAGVGSPRSKGIQRQLVSMGVGMKEWIKSQES</sequence>
<accession>A0ABR2TJE7</accession>
<gene>
    <name evidence="2" type="ORF">V6N11_022387</name>
</gene>
<dbReference type="Proteomes" id="UP001396334">
    <property type="component" value="Unassembled WGS sequence"/>
</dbReference>